<dbReference type="STRING" id="4795.A0A225VRX3"/>
<dbReference type="Pfam" id="PF24906">
    <property type="entry name" value="Zf_WRKY19"/>
    <property type="match status" value="2"/>
</dbReference>
<dbReference type="EMBL" id="NBNE01003455">
    <property type="protein sequence ID" value="OWZ07648.1"/>
    <property type="molecule type" value="Genomic_DNA"/>
</dbReference>
<dbReference type="InterPro" id="IPR056866">
    <property type="entry name" value="Znf_WRKY19"/>
</dbReference>
<reference evidence="4" key="1">
    <citation type="submission" date="2017-03" db="EMBL/GenBank/DDBJ databases">
        <title>Phytopthora megakarya and P. palmivora, two closely related causual agents of cacao black pod achieved similar genome size and gene model numbers by different mechanisms.</title>
        <authorList>
            <person name="Ali S."/>
            <person name="Shao J."/>
            <person name="Larry D.J."/>
            <person name="Kronmiller B."/>
            <person name="Shen D."/>
            <person name="Strem M.D."/>
            <person name="Melnick R.L."/>
            <person name="Guiltinan M.J."/>
            <person name="Tyler B.M."/>
            <person name="Meinhardt L.W."/>
            <person name="Bailey B.A."/>
        </authorList>
    </citation>
    <scope>NUCLEOTIDE SEQUENCE [LARGE SCALE GENOMIC DNA]</scope>
    <source>
        <strain evidence="4">zdho120</strain>
    </source>
</reference>
<feature type="signal peptide" evidence="1">
    <location>
        <begin position="1"/>
        <end position="20"/>
    </location>
</feature>
<dbReference type="PANTHER" id="PTHR31827">
    <property type="entry name" value="EMB|CAB89363.1"/>
    <property type="match status" value="1"/>
</dbReference>
<feature type="domain" description="WRKY19-like zinc finger" evidence="2">
    <location>
        <begin position="19"/>
        <end position="40"/>
    </location>
</feature>
<name>A0A225VRX3_9STRA</name>
<organism evidence="3 4">
    <name type="scientific">Phytophthora megakarya</name>
    <dbReference type="NCBI Taxonomy" id="4795"/>
    <lineage>
        <taxon>Eukaryota</taxon>
        <taxon>Sar</taxon>
        <taxon>Stramenopiles</taxon>
        <taxon>Oomycota</taxon>
        <taxon>Peronosporomycetes</taxon>
        <taxon>Peronosporales</taxon>
        <taxon>Peronosporaceae</taxon>
        <taxon>Phytophthora</taxon>
    </lineage>
</organism>
<gene>
    <name evidence="3" type="ORF">PHMEG_00019935</name>
</gene>
<keyword evidence="4" id="KW-1185">Reference proteome</keyword>
<feature type="domain" description="WRKY19-like zinc finger" evidence="2">
    <location>
        <begin position="41"/>
        <end position="64"/>
    </location>
</feature>
<feature type="chain" id="PRO_5012398071" description="WRKY19-like zinc finger domain-containing protein" evidence="1">
    <location>
        <begin position="21"/>
        <end position="102"/>
    </location>
</feature>
<evidence type="ECO:0000259" key="2">
    <source>
        <dbReference type="Pfam" id="PF24906"/>
    </source>
</evidence>
<proteinExistence type="predicted"/>
<dbReference type="Proteomes" id="UP000198211">
    <property type="component" value="Unassembled WGS sequence"/>
</dbReference>
<evidence type="ECO:0000313" key="4">
    <source>
        <dbReference type="Proteomes" id="UP000198211"/>
    </source>
</evidence>
<evidence type="ECO:0000313" key="3">
    <source>
        <dbReference type="EMBL" id="OWZ07648.1"/>
    </source>
</evidence>
<dbReference type="PANTHER" id="PTHR31827:SF1">
    <property type="entry name" value="EMB|CAB89363.1"/>
    <property type="match status" value="1"/>
</dbReference>
<evidence type="ECO:0000256" key="1">
    <source>
        <dbReference type="SAM" id="SignalP"/>
    </source>
</evidence>
<protein>
    <recommendedName>
        <fullName evidence="2">WRKY19-like zinc finger domain-containing protein</fullName>
    </recommendedName>
</protein>
<accession>A0A225VRX3</accession>
<sequence length="102" mass="11449">MVIYLFIVYWVLHVGGSVKCKEDGCKKKAKARGVCWAHGGGTKCQDPNCLKIAVSNGFCWAHGGGKRCGINGCIKPAYERTYNLCEKHFAQLRREKCFEVYD</sequence>
<keyword evidence="1" id="KW-0732">Signal</keyword>
<dbReference type="AlphaFoldDB" id="A0A225VRX3"/>
<comment type="caution">
    <text evidence="3">The sequence shown here is derived from an EMBL/GenBank/DDBJ whole genome shotgun (WGS) entry which is preliminary data.</text>
</comment>
<dbReference type="OrthoDB" id="114530at2759"/>